<proteinExistence type="predicted"/>
<name>A0A9D1EJ90_9FIRM</name>
<accession>A0A9D1EJ90</accession>
<reference evidence="1" key="2">
    <citation type="journal article" date="2021" name="PeerJ">
        <title>Extensive microbial diversity within the chicken gut microbiome revealed by metagenomics and culture.</title>
        <authorList>
            <person name="Gilroy R."/>
            <person name="Ravi A."/>
            <person name="Getino M."/>
            <person name="Pursley I."/>
            <person name="Horton D.L."/>
            <person name="Alikhan N.F."/>
            <person name="Baker D."/>
            <person name="Gharbi K."/>
            <person name="Hall N."/>
            <person name="Watson M."/>
            <person name="Adriaenssens E.M."/>
            <person name="Foster-Nyarko E."/>
            <person name="Jarju S."/>
            <person name="Secka A."/>
            <person name="Antonio M."/>
            <person name="Oren A."/>
            <person name="Chaudhuri R.R."/>
            <person name="La Ragione R."/>
            <person name="Hildebrand F."/>
            <person name="Pallen M.J."/>
        </authorList>
    </citation>
    <scope>NUCLEOTIDE SEQUENCE</scope>
    <source>
        <strain evidence="1">ChiSxjej1B13-7041</strain>
    </source>
</reference>
<dbReference type="AlphaFoldDB" id="A0A9D1EJ90"/>
<organism evidence="1 2">
    <name type="scientific">Candidatus Egerieimonas intestinavium</name>
    <dbReference type="NCBI Taxonomy" id="2840777"/>
    <lineage>
        <taxon>Bacteria</taxon>
        <taxon>Bacillati</taxon>
        <taxon>Bacillota</taxon>
        <taxon>Clostridia</taxon>
        <taxon>Lachnospirales</taxon>
        <taxon>Lachnospiraceae</taxon>
        <taxon>Lachnospiraceae incertae sedis</taxon>
        <taxon>Candidatus Egerieimonas</taxon>
    </lineage>
</organism>
<dbReference type="EMBL" id="DVHU01000059">
    <property type="protein sequence ID" value="HIR92993.1"/>
    <property type="molecule type" value="Genomic_DNA"/>
</dbReference>
<dbReference type="Proteomes" id="UP000886841">
    <property type="component" value="Unassembled WGS sequence"/>
</dbReference>
<sequence>MTRNHISRIPLDEQISIAGTGENPQTVFAGDFVKKGAEAIGIQEYLGSIMRIMEAPGLEELAREYPFRTSYDQNDTLNRYFENNFEDKTRLIWFSHVYRLFILPFARMSENIEWSEVDMMEELPDDGLPFD</sequence>
<evidence type="ECO:0000313" key="2">
    <source>
        <dbReference type="Proteomes" id="UP000886841"/>
    </source>
</evidence>
<gene>
    <name evidence="1" type="ORF">IAB98_06205</name>
</gene>
<comment type="caution">
    <text evidence="1">The sequence shown here is derived from an EMBL/GenBank/DDBJ whole genome shotgun (WGS) entry which is preliminary data.</text>
</comment>
<evidence type="ECO:0000313" key="1">
    <source>
        <dbReference type="EMBL" id="HIR92993.1"/>
    </source>
</evidence>
<reference evidence="1" key="1">
    <citation type="submission" date="2020-10" db="EMBL/GenBank/DDBJ databases">
        <authorList>
            <person name="Gilroy R."/>
        </authorList>
    </citation>
    <scope>NUCLEOTIDE SEQUENCE</scope>
    <source>
        <strain evidence="1">ChiSxjej1B13-7041</strain>
    </source>
</reference>
<protein>
    <submittedName>
        <fullName evidence="1">Uncharacterized protein</fullName>
    </submittedName>
</protein>